<sequence length="431" mass="52001">MTNFPIDHFRRRSRSRDRWTIAVNATDRWIGNSIACGLLRWEDENRLLQRRRGRRDGREEDWEVRALTSNPESHHVRELKREGARVCETNYKDRSSLRDALRGVDWLVHVVESRRERVRDAEELAVAAREQGVRGVIVLSLRGADEKLTRTHREYHEIEKLWQKEVRNAVVLRVEFITQGFFLWSDNIQEESALNMTLDEERDRFVPIDLDDIVRAIEDIAWDREGYELDELESKHRHQVYNLTGRDSVSPGDIIDIINDNIRGEIYYERVNRNELRDYIRSLDGEGDDRYRRREFVDIEKRRRGEKRGREYDLRSFLPFNEIETEKVLDILLYIKEGREPDRVSDDFRRITGEEPRSIDEFFRENADEFTPGGRGAHRRRGRRGESRERRRESRERRRESRERRGRRGRRYDLVNKAHNRFQQSRFFAHL</sequence>
<evidence type="ECO:0000256" key="1">
    <source>
        <dbReference type="ARBA" id="ARBA00006328"/>
    </source>
</evidence>
<accession>A0A9N9AYT4</accession>
<dbReference type="PANTHER" id="PTHR42748">
    <property type="entry name" value="NITROGEN METABOLITE REPRESSION PROTEIN NMRA FAMILY MEMBER"/>
    <property type="match status" value="1"/>
</dbReference>
<evidence type="ECO:0000256" key="3">
    <source>
        <dbReference type="SAM" id="MobiDB-lite"/>
    </source>
</evidence>
<comment type="similarity">
    <text evidence="1">Belongs to the NmrA-type oxidoreductase family.</text>
</comment>
<protein>
    <submittedName>
        <fullName evidence="5">9769_t:CDS:1</fullName>
    </submittedName>
</protein>
<dbReference type="PANTHER" id="PTHR42748:SF7">
    <property type="entry name" value="NMRA LIKE REDOX SENSOR 1-RELATED"/>
    <property type="match status" value="1"/>
</dbReference>
<feature type="region of interest" description="Disordered" evidence="3">
    <location>
        <begin position="366"/>
        <end position="407"/>
    </location>
</feature>
<name>A0A9N9AYT4_9GLOM</name>
<keyword evidence="6" id="KW-1185">Reference proteome</keyword>
<dbReference type="Pfam" id="PF05368">
    <property type="entry name" value="NmrA"/>
    <property type="match status" value="1"/>
</dbReference>
<proteinExistence type="inferred from homology"/>
<dbReference type="AlphaFoldDB" id="A0A9N9AYT4"/>
<dbReference type="OrthoDB" id="10254221at2759"/>
<dbReference type="InterPro" id="IPR008030">
    <property type="entry name" value="NmrA-like"/>
</dbReference>
<evidence type="ECO:0000259" key="4">
    <source>
        <dbReference type="Pfam" id="PF05368"/>
    </source>
</evidence>
<dbReference type="Proteomes" id="UP000789508">
    <property type="component" value="Unassembled WGS sequence"/>
</dbReference>
<feature type="domain" description="NmrA-like" evidence="4">
    <location>
        <begin position="60"/>
        <end position="182"/>
    </location>
</feature>
<feature type="compositionally biased region" description="Basic and acidic residues" evidence="3">
    <location>
        <begin position="384"/>
        <end position="403"/>
    </location>
</feature>
<dbReference type="InterPro" id="IPR036291">
    <property type="entry name" value="NAD(P)-bd_dom_sf"/>
</dbReference>
<gene>
    <name evidence="5" type="ORF">ALEPTO_LOCUS5580</name>
</gene>
<organism evidence="5 6">
    <name type="scientific">Ambispora leptoticha</name>
    <dbReference type="NCBI Taxonomy" id="144679"/>
    <lineage>
        <taxon>Eukaryota</taxon>
        <taxon>Fungi</taxon>
        <taxon>Fungi incertae sedis</taxon>
        <taxon>Mucoromycota</taxon>
        <taxon>Glomeromycotina</taxon>
        <taxon>Glomeromycetes</taxon>
        <taxon>Archaeosporales</taxon>
        <taxon>Ambisporaceae</taxon>
        <taxon>Ambispora</taxon>
    </lineage>
</organism>
<evidence type="ECO:0000313" key="5">
    <source>
        <dbReference type="EMBL" id="CAG8544636.1"/>
    </source>
</evidence>
<comment type="caution">
    <text evidence="5">The sequence shown here is derived from an EMBL/GenBank/DDBJ whole genome shotgun (WGS) entry which is preliminary data.</text>
</comment>
<evidence type="ECO:0000256" key="2">
    <source>
        <dbReference type="ARBA" id="ARBA00022857"/>
    </source>
</evidence>
<dbReference type="SUPFAM" id="SSF51735">
    <property type="entry name" value="NAD(P)-binding Rossmann-fold domains"/>
    <property type="match status" value="1"/>
</dbReference>
<dbReference type="InterPro" id="IPR051164">
    <property type="entry name" value="NmrA-like_oxidored"/>
</dbReference>
<keyword evidence="2" id="KW-0521">NADP</keyword>
<evidence type="ECO:0000313" key="6">
    <source>
        <dbReference type="Proteomes" id="UP000789508"/>
    </source>
</evidence>
<dbReference type="Gene3D" id="3.40.50.720">
    <property type="entry name" value="NAD(P)-binding Rossmann-like Domain"/>
    <property type="match status" value="1"/>
</dbReference>
<reference evidence="5" key="1">
    <citation type="submission" date="2021-06" db="EMBL/GenBank/DDBJ databases">
        <authorList>
            <person name="Kallberg Y."/>
            <person name="Tangrot J."/>
            <person name="Rosling A."/>
        </authorList>
    </citation>
    <scope>NUCLEOTIDE SEQUENCE</scope>
    <source>
        <strain evidence="5">FL130A</strain>
    </source>
</reference>
<dbReference type="EMBL" id="CAJVPS010001605">
    <property type="protein sequence ID" value="CAG8544636.1"/>
    <property type="molecule type" value="Genomic_DNA"/>
</dbReference>